<sequence length="296" mass="34871">MEYMLSWELCQRVHIVSGESLAGGLNVVLTKLNRNTEDRIICLPEQYEMGPLWKMEDDEGRTLRREWFFNHIENHGDREGHAEAEVKVQDLLNCISQIPEHAVIILWSANNAVEQMALRHAAYLLRNLNNEMKVLNAVHIVEEIYNTPHHRIDYRTSGEIVPDKLADALKEVSRLPQITQDERRVLEQGWAELTTSRSVLRIWEDDRIRHVDESHVDDYLLNMMERLYENRPYTDFIKAVRVIGEAMGYAQQYIYHGYYEYRLRSLIYSGKLESQGDLKAMRNYSVRLRVNQVPEE</sequence>
<feature type="domain" description="DUF3658" evidence="2">
    <location>
        <begin position="177"/>
        <end position="284"/>
    </location>
</feature>
<dbReference type="InterPro" id="IPR014973">
    <property type="entry name" value="DUF1835"/>
</dbReference>
<dbReference type="Pfam" id="PF08874">
    <property type="entry name" value="DUF1835"/>
    <property type="match status" value="1"/>
</dbReference>
<dbReference type="AlphaFoldDB" id="A0A172TEX6"/>
<organism evidence="3 4">
    <name type="scientific">Paenibacillus swuensis</name>
    <dbReference type="NCBI Taxonomy" id="1178515"/>
    <lineage>
        <taxon>Bacteria</taxon>
        <taxon>Bacillati</taxon>
        <taxon>Bacillota</taxon>
        <taxon>Bacilli</taxon>
        <taxon>Bacillales</taxon>
        <taxon>Paenibacillaceae</taxon>
        <taxon>Paenibacillus</taxon>
    </lineage>
</organism>
<dbReference type="PATRIC" id="fig|1178515.4.peg.795"/>
<evidence type="ECO:0000313" key="4">
    <source>
        <dbReference type="Proteomes" id="UP000076927"/>
    </source>
</evidence>
<evidence type="ECO:0008006" key="5">
    <source>
        <dbReference type="Google" id="ProtNLM"/>
    </source>
</evidence>
<feature type="domain" description="DUF1835" evidence="1">
    <location>
        <begin position="13"/>
        <end position="136"/>
    </location>
</feature>
<dbReference type="OrthoDB" id="343110at2"/>
<dbReference type="Proteomes" id="UP000076927">
    <property type="component" value="Chromosome"/>
</dbReference>
<gene>
    <name evidence="3" type="ORF">SY83_03995</name>
</gene>
<dbReference type="InterPro" id="IPR022123">
    <property type="entry name" value="DUF3658"/>
</dbReference>
<reference evidence="3 4" key="1">
    <citation type="submission" date="2015-01" db="EMBL/GenBank/DDBJ databases">
        <title>Paenibacillus swuensis/DY6/whole genome sequencing.</title>
        <authorList>
            <person name="Kim M.K."/>
            <person name="Srinivasan S."/>
            <person name="Lee J.-J."/>
        </authorList>
    </citation>
    <scope>NUCLEOTIDE SEQUENCE [LARGE SCALE GENOMIC DNA]</scope>
    <source>
        <strain evidence="3 4">DY6</strain>
    </source>
</reference>
<dbReference type="EMBL" id="CP011388">
    <property type="protein sequence ID" value="ANE45599.1"/>
    <property type="molecule type" value="Genomic_DNA"/>
</dbReference>
<evidence type="ECO:0000259" key="2">
    <source>
        <dbReference type="Pfam" id="PF12395"/>
    </source>
</evidence>
<protein>
    <recommendedName>
        <fullName evidence="5">DUF1835 domain-containing protein</fullName>
    </recommendedName>
</protein>
<accession>A0A172TEX6</accession>
<proteinExistence type="predicted"/>
<keyword evidence="4" id="KW-1185">Reference proteome</keyword>
<evidence type="ECO:0000313" key="3">
    <source>
        <dbReference type="EMBL" id="ANE45599.1"/>
    </source>
</evidence>
<dbReference type="RefSeq" id="WP_068604465.1">
    <property type="nucleotide sequence ID" value="NZ_CP011388.1"/>
</dbReference>
<name>A0A172TEX6_9BACL</name>
<evidence type="ECO:0000259" key="1">
    <source>
        <dbReference type="Pfam" id="PF08874"/>
    </source>
</evidence>
<dbReference type="STRING" id="1178515.SY83_03995"/>
<dbReference type="Pfam" id="PF12395">
    <property type="entry name" value="DUF3658"/>
    <property type="match status" value="1"/>
</dbReference>
<dbReference type="KEGG" id="pswu:SY83_03995"/>